<protein>
    <recommendedName>
        <fullName evidence="3">Arc family DNA-binding protein</fullName>
    </recommendedName>
</protein>
<dbReference type="InterPro" id="IPR010985">
    <property type="entry name" value="Ribbon_hlx_hlx"/>
</dbReference>
<gene>
    <name evidence="1" type="ORF">AAX06_01400</name>
</gene>
<evidence type="ECO:0000313" key="2">
    <source>
        <dbReference type="Proteomes" id="UP000077465"/>
    </source>
</evidence>
<dbReference type="GO" id="GO:0006355">
    <property type="term" value="P:regulation of DNA-templated transcription"/>
    <property type="evidence" value="ECO:0007669"/>
    <property type="project" value="InterPro"/>
</dbReference>
<dbReference type="Proteomes" id="UP000077465">
    <property type="component" value="Chromosome"/>
</dbReference>
<accession>A0AAC8T974</accession>
<evidence type="ECO:0000313" key="1">
    <source>
        <dbReference type="EMBL" id="AKG07056.1"/>
    </source>
</evidence>
<dbReference type="Gene3D" id="1.10.1220.10">
    <property type="entry name" value="Met repressor-like"/>
    <property type="match status" value="1"/>
</dbReference>
<reference evidence="1 2" key="1">
    <citation type="submission" date="2015-05" db="EMBL/GenBank/DDBJ databases">
        <authorList>
            <person name="Dickey A."/>
            <person name="Clawson M."/>
            <person name="Bono J."/>
            <person name="Loy J.D."/>
        </authorList>
    </citation>
    <scope>NUCLEOTIDE SEQUENCE [LARGE SCALE GENOMIC DNA]</scope>
    <source>
        <strain evidence="1 2">22581</strain>
    </source>
</reference>
<dbReference type="EMBL" id="CP011376">
    <property type="protein sequence ID" value="AKG07056.1"/>
    <property type="molecule type" value="Genomic_DNA"/>
</dbReference>
<dbReference type="InterPro" id="IPR013321">
    <property type="entry name" value="Arc_rbn_hlx_hlx"/>
</dbReference>
<dbReference type="AlphaFoldDB" id="A0AAC8T974"/>
<organism evidence="1 2">
    <name type="scientific">Moraxella bovoculi</name>
    <dbReference type="NCBI Taxonomy" id="386891"/>
    <lineage>
        <taxon>Bacteria</taxon>
        <taxon>Pseudomonadati</taxon>
        <taxon>Pseudomonadota</taxon>
        <taxon>Gammaproteobacteria</taxon>
        <taxon>Moraxellales</taxon>
        <taxon>Moraxellaceae</taxon>
        <taxon>Moraxella</taxon>
    </lineage>
</organism>
<dbReference type="RefSeq" id="WP_046699114.1">
    <property type="nucleotide sequence ID" value="NZ_CP011376.1"/>
</dbReference>
<evidence type="ECO:0008006" key="3">
    <source>
        <dbReference type="Google" id="ProtNLM"/>
    </source>
</evidence>
<proteinExistence type="predicted"/>
<name>A0AAC8T974_9GAMM</name>
<dbReference type="SUPFAM" id="SSF47598">
    <property type="entry name" value="Ribbon-helix-helix"/>
    <property type="match status" value="1"/>
</dbReference>
<sequence>MKHLNQDDWKRTQVRMPQEQYQAVVDYANDNKMSLNSAIIDLVDKGLLTSPTDQSDLLKQILTEIQSLKKPLD</sequence>